<evidence type="ECO:0000256" key="4">
    <source>
        <dbReference type="ARBA" id="ARBA00022801"/>
    </source>
</evidence>
<evidence type="ECO:0000256" key="9">
    <source>
        <dbReference type="RuleBase" id="RU361167"/>
    </source>
</evidence>
<evidence type="ECO:0000313" key="10">
    <source>
        <dbReference type="EMBL" id="SKA71869.1"/>
    </source>
</evidence>
<dbReference type="InterPro" id="IPR002037">
    <property type="entry name" value="Glyco_hydro_8"/>
</dbReference>
<sequence>MKYLPIFTTALFTMTTFSAEAARQCERNDGMWESYKRSFITLAGRVVDTANNHISHSEGQGYGMLMAAHYDDKATFDKLWRWTQRHLQRDVDPLFSWKWQPNKPHVPDVNNASDGDVLIAWALMRADEKWPEQDYERSARNIARSLKNSHIQKIGGETVLLPGSHGFSFDHRTVVNPGYWVYPALASFAKFDKTWRVLSESGLSILSKNLYGEERLTPDWLEYSDKGWQPADTFPSQFSYSNYRIPLYMIWGNRTHPLNRNFANWIGGDNRAWVDVVSGKKASYPPPDGAKAIAQLVEIDNGTRSLEQGISFLPQGKDYYSDSLVLLSHMAYKDRVCQ</sequence>
<dbReference type="Proteomes" id="UP000190162">
    <property type="component" value="Unassembled WGS sequence"/>
</dbReference>
<keyword evidence="5" id="KW-0136">Cellulose degradation</keyword>
<keyword evidence="11" id="KW-1185">Reference proteome</keyword>
<evidence type="ECO:0000313" key="11">
    <source>
        <dbReference type="Proteomes" id="UP000190162"/>
    </source>
</evidence>
<dbReference type="EMBL" id="FUXU01000151">
    <property type="protein sequence ID" value="SKA71869.1"/>
    <property type="molecule type" value="Genomic_DNA"/>
</dbReference>
<keyword evidence="4 9" id="KW-0378">Hydrolase</keyword>
<dbReference type="GO" id="GO:0030245">
    <property type="term" value="P:cellulose catabolic process"/>
    <property type="evidence" value="ECO:0007669"/>
    <property type="project" value="UniProtKB-KW"/>
</dbReference>
<dbReference type="RefSeq" id="WP_078754703.1">
    <property type="nucleotide sequence ID" value="NZ_FUXU01000151.1"/>
</dbReference>
<dbReference type="OrthoDB" id="9766708at2"/>
<dbReference type="Pfam" id="PF01270">
    <property type="entry name" value="Glyco_hydro_8"/>
    <property type="match status" value="1"/>
</dbReference>
<dbReference type="InterPro" id="IPR019834">
    <property type="entry name" value="Glyco_hydro_8_CS"/>
</dbReference>
<comment type="catalytic activity">
    <reaction evidence="1">
        <text>Endohydrolysis of (1-&gt;4)-beta-D-glucosidic linkages in cellulose, lichenin and cereal beta-D-glucans.</text>
        <dbReference type="EC" id="3.2.1.4"/>
    </reaction>
</comment>
<keyword evidence="3" id="KW-0732">Signal</keyword>
<keyword evidence="6 9" id="KW-0326">Glycosidase</keyword>
<dbReference type="EC" id="3.2.1.-" evidence="9"/>
<evidence type="ECO:0000256" key="1">
    <source>
        <dbReference type="ARBA" id="ARBA00000966"/>
    </source>
</evidence>
<organism evidence="10 11">
    <name type="scientific">Enterovibrio nigricans DSM 22720</name>
    <dbReference type="NCBI Taxonomy" id="1121868"/>
    <lineage>
        <taxon>Bacteria</taxon>
        <taxon>Pseudomonadati</taxon>
        <taxon>Pseudomonadota</taxon>
        <taxon>Gammaproteobacteria</taxon>
        <taxon>Vibrionales</taxon>
        <taxon>Vibrionaceae</taxon>
        <taxon>Enterovibrio</taxon>
    </lineage>
</organism>
<dbReference type="InterPro" id="IPR012341">
    <property type="entry name" value="6hp_glycosidase-like_sf"/>
</dbReference>
<evidence type="ECO:0000256" key="3">
    <source>
        <dbReference type="ARBA" id="ARBA00022729"/>
    </source>
</evidence>
<keyword evidence="7 9" id="KW-0119">Carbohydrate metabolism</keyword>
<name>A0A1T4W403_9GAMM</name>
<proteinExistence type="inferred from homology"/>
<evidence type="ECO:0000256" key="7">
    <source>
        <dbReference type="ARBA" id="ARBA00023326"/>
    </source>
</evidence>
<evidence type="ECO:0000256" key="5">
    <source>
        <dbReference type="ARBA" id="ARBA00023001"/>
    </source>
</evidence>
<accession>A0A1T4W403</accession>
<reference evidence="11" key="1">
    <citation type="submission" date="2017-02" db="EMBL/GenBank/DDBJ databases">
        <authorList>
            <person name="Varghese N."/>
            <person name="Submissions S."/>
        </authorList>
    </citation>
    <scope>NUCLEOTIDE SEQUENCE [LARGE SCALE GENOMIC DNA]</scope>
    <source>
        <strain evidence="11">DSM 22720</strain>
    </source>
</reference>
<protein>
    <recommendedName>
        <fullName evidence="9">Glucanase</fullName>
        <ecNumber evidence="9">3.2.1.-</ecNumber>
    </recommendedName>
</protein>
<feature type="active site" description="Nucleophile" evidence="8">
    <location>
        <position position="114"/>
    </location>
</feature>
<dbReference type="InterPro" id="IPR008928">
    <property type="entry name" value="6-hairpin_glycosidase_sf"/>
</dbReference>
<dbReference type="Gene3D" id="1.50.10.10">
    <property type="match status" value="1"/>
</dbReference>
<dbReference type="GO" id="GO:0008810">
    <property type="term" value="F:cellulase activity"/>
    <property type="evidence" value="ECO:0007669"/>
    <property type="project" value="UniProtKB-EC"/>
</dbReference>
<dbReference type="PROSITE" id="PS00812">
    <property type="entry name" value="GLYCOSYL_HYDROL_F8"/>
    <property type="match status" value="1"/>
</dbReference>
<evidence type="ECO:0000256" key="6">
    <source>
        <dbReference type="ARBA" id="ARBA00023295"/>
    </source>
</evidence>
<evidence type="ECO:0000256" key="2">
    <source>
        <dbReference type="ARBA" id="ARBA00009209"/>
    </source>
</evidence>
<gene>
    <name evidence="10" type="ORF">SAMN02745132_04718</name>
</gene>
<dbReference type="AlphaFoldDB" id="A0A1T4W403"/>
<evidence type="ECO:0000256" key="8">
    <source>
        <dbReference type="PROSITE-ProRule" id="PRU10058"/>
    </source>
</evidence>
<dbReference type="PRINTS" id="PR00735">
    <property type="entry name" value="GLHYDRLASE8"/>
</dbReference>
<keyword evidence="7 9" id="KW-0624">Polysaccharide degradation</keyword>
<comment type="similarity">
    <text evidence="2 9">Belongs to the glycosyl hydrolase 8 (cellulase D) family.</text>
</comment>
<dbReference type="SUPFAM" id="SSF48208">
    <property type="entry name" value="Six-hairpin glycosidases"/>
    <property type="match status" value="1"/>
</dbReference>